<accession>A0A6A0ADP0</accession>
<evidence type="ECO:0000259" key="1">
    <source>
        <dbReference type="Pfam" id="PF01846"/>
    </source>
</evidence>
<sequence>MRMLRTKQPPMSSTTSFTEVERQFGQDARFLAVASEERRLLVAAYVDALLQAELRQAAASEAKLRERMM</sequence>
<dbReference type="Proteomes" id="UP000485058">
    <property type="component" value="Unassembled WGS sequence"/>
</dbReference>
<dbReference type="AlphaFoldDB" id="A0A6A0ADP0"/>
<dbReference type="InterPro" id="IPR002713">
    <property type="entry name" value="FF_domain"/>
</dbReference>
<dbReference type="Gene3D" id="1.10.10.440">
    <property type="entry name" value="FF domain"/>
    <property type="match status" value="1"/>
</dbReference>
<dbReference type="InterPro" id="IPR036517">
    <property type="entry name" value="FF_domain_sf"/>
</dbReference>
<evidence type="ECO:0000313" key="3">
    <source>
        <dbReference type="Proteomes" id="UP000485058"/>
    </source>
</evidence>
<evidence type="ECO:0000313" key="2">
    <source>
        <dbReference type="EMBL" id="GFH30785.1"/>
    </source>
</evidence>
<feature type="domain" description="FF" evidence="1">
    <location>
        <begin position="2"/>
        <end position="39"/>
    </location>
</feature>
<dbReference type="SUPFAM" id="SSF81698">
    <property type="entry name" value="FF domain"/>
    <property type="match status" value="1"/>
</dbReference>
<protein>
    <recommendedName>
        <fullName evidence="1">FF domain-containing protein</fullName>
    </recommendedName>
</protein>
<dbReference type="Pfam" id="PF01846">
    <property type="entry name" value="FF"/>
    <property type="match status" value="1"/>
</dbReference>
<reference evidence="2 3" key="1">
    <citation type="submission" date="2020-02" db="EMBL/GenBank/DDBJ databases">
        <title>Draft genome sequence of Haematococcus lacustris strain NIES-144.</title>
        <authorList>
            <person name="Morimoto D."/>
            <person name="Nakagawa S."/>
            <person name="Yoshida T."/>
            <person name="Sawayama S."/>
        </authorList>
    </citation>
    <scope>NUCLEOTIDE SEQUENCE [LARGE SCALE GENOMIC DNA]</scope>
    <source>
        <strain evidence="2 3">NIES-144</strain>
    </source>
</reference>
<organism evidence="2 3">
    <name type="scientific">Haematococcus lacustris</name>
    <name type="common">Green alga</name>
    <name type="synonym">Haematococcus pluvialis</name>
    <dbReference type="NCBI Taxonomy" id="44745"/>
    <lineage>
        <taxon>Eukaryota</taxon>
        <taxon>Viridiplantae</taxon>
        <taxon>Chlorophyta</taxon>
        <taxon>core chlorophytes</taxon>
        <taxon>Chlorophyceae</taxon>
        <taxon>CS clade</taxon>
        <taxon>Chlamydomonadales</taxon>
        <taxon>Haematococcaceae</taxon>
        <taxon>Haematococcus</taxon>
    </lineage>
</organism>
<name>A0A6A0ADP0_HAELA</name>
<proteinExistence type="predicted"/>
<dbReference type="EMBL" id="BLLF01005147">
    <property type="protein sequence ID" value="GFH30785.1"/>
    <property type="molecule type" value="Genomic_DNA"/>
</dbReference>
<comment type="caution">
    <text evidence="2">The sequence shown here is derived from an EMBL/GenBank/DDBJ whole genome shotgun (WGS) entry which is preliminary data.</text>
</comment>
<keyword evidence="3" id="KW-1185">Reference proteome</keyword>
<gene>
    <name evidence="2" type="ORF">HaLaN_29705</name>
</gene>